<dbReference type="InterPro" id="IPR008928">
    <property type="entry name" value="6-hairpin_glycosidase_sf"/>
</dbReference>
<dbReference type="Proteomes" id="UP001596250">
    <property type="component" value="Unassembled WGS sequence"/>
</dbReference>
<dbReference type="InterPro" id="IPR012341">
    <property type="entry name" value="6hp_glycosidase-like_sf"/>
</dbReference>
<dbReference type="SUPFAM" id="SSF48208">
    <property type="entry name" value="Six-hairpin glycosidases"/>
    <property type="match status" value="1"/>
</dbReference>
<gene>
    <name evidence="3" type="ORF">ACFPXP_15875</name>
</gene>
<sequence>MEYSVIKEGDLFLLTDLNGDIALDDENGHGLYTKDTRFLSRMDVQIDGEKPALLSSSSDKSYVASIRLMKNEKDKGAIEIHRERFIYDGVLYERFILSNYFLDAVDFDFSVSFDSDFQDMFIVRKYRTGEVGQIVERFWSPESIAIRYRGADRIERSTQIKWKTDVNDVSVDEQENVHFKVHLDPKEERQICFLITPMIDGKGGTALTFEEGLKRLHQSYENWVSDTAQAESDSDLFNGLFARGVQDLRMLLTDVGYGDTPVAGLPWFAVPFGRDSLITSLFMLPLNPKLAQGTLRTLAAHQGTKTDPWRDEQPGKIMHELRFGELVNTKQSPFSPYYGTVDSTPLFLVLISEYVRWTGDFSLVEELQPNIERALAWIDQAEQAGKGFLTYHQEAEKGFPNQGWKDSANSIVHESGHYAASPIALSEVQGYVYHAKKGLAAVYRAMGQTDRAEPLETQAAQLKSRFEEAFWMEDEQFYAIALDKDQNKVHSVTSNPGHLLMGELPSSERAASVAKRLLRQDMFSGFGIRTMSTDDIGYYPMSYHNGSVWPHDNGMILLGLSRMGFKEEASRVISALLDASSAFEYQRLPELFCGHGADVGYLVQYPTTCSPQAWAAATSIVFLQAMLGIEPDALTKTIKLGPALPESMNELTARDIRIGEGVISINVTRTGKDSYKVEVPVNTTGFEIVVV</sequence>
<evidence type="ECO:0000259" key="2">
    <source>
        <dbReference type="Pfam" id="PF22422"/>
    </source>
</evidence>
<feature type="domain" description="Putative glycogen debranching enzyme N-terminal" evidence="1">
    <location>
        <begin position="6"/>
        <end position="192"/>
    </location>
</feature>
<dbReference type="Gene3D" id="1.50.10.10">
    <property type="match status" value="1"/>
</dbReference>
<evidence type="ECO:0000259" key="1">
    <source>
        <dbReference type="Pfam" id="PF14742"/>
    </source>
</evidence>
<evidence type="ECO:0000313" key="4">
    <source>
        <dbReference type="Proteomes" id="UP001596250"/>
    </source>
</evidence>
<reference evidence="4" key="1">
    <citation type="journal article" date="2019" name="Int. J. Syst. Evol. Microbiol.">
        <title>The Global Catalogue of Microorganisms (GCM) 10K type strain sequencing project: providing services to taxonomists for standard genome sequencing and annotation.</title>
        <authorList>
            <consortium name="The Broad Institute Genomics Platform"/>
            <consortium name="The Broad Institute Genome Sequencing Center for Infectious Disease"/>
            <person name="Wu L."/>
            <person name="Ma J."/>
        </authorList>
    </citation>
    <scope>NUCLEOTIDE SEQUENCE [LARGE SCALE GENOMIC DNA]</scope>
    <source>
        <strain evidence="4">CCM 8749</strain>
    </source>
</reference>
<name>A0ABW1IRZ6_9BACL</name>
<protein>
    <submittedName>
        <fullName evidence="3">Glycogen debranching N-terminal domain-containing protein</fullName>
    </submittedName>
</protein>
<organism evidence="3 4">
    <name type="scientific">Marinicrinis lubricantis</name>
    <dbReference type="NCBI Taxonomy" id="2086470"/>
    <lineage>
        <taxon>Bacteria</taxon>
        <taxon>Bacillati</taxon>
        <taxon>Bacillota</taxon>
        <taxon>Bacilli</taxon>
        <taxon>Bacillales</taxon>
        <taxon>Paenibacillaceae</taxon>
    </lineage>
</organism>
<comment type="caution">
    <text evidence="3">The sequence shown here is derived from an EMBL/GenBank/DDBJ whole genome shotgun (WGS) entry which is preliminary data.</text>
</comment>
<feature type="domain" description="Mannosylglycerate hydrolase MGH1-like glycoside hydrolase" evidence="2">
    <location>
        <begin position="284"/>
        <end position="579"/>
    </location>
</feature>
<proteinExistence type="predicted"/>
<accession>A0ABW1IRZ6</accession>
<dbReference type="RefSeq" id="WP_379895303.1">
    <property type="nucleotide sequence ID" value="NZ_CBCSCT010000029.1"/>
</dbReference>
<dbReference type="EMBL" id="JBHSQV010000172">
    <property type="protein sequence ID" value="MFC5987885.1"/>
    <property type="molecule type" value="Genomic_DNA"/>
</dbReference>
<dbReference type="Pfam" id="PF14742">
    <property type="entry name" value="GDE_N_bis"/>
    <property type="match status" value="1"/>
</dbReference>
<keyword evidence="4" id="KW-1185">Reference proteome</keyword>
<dbReference type="PANTHER" id="PTHR34987:SF2">
    <property type="entry name" value="B, PUTATIVE (AFU_ORTHOLOGUE AFUA_7G05040)-RELATED"/>
    <property type="match status" value="1"/>
</dbReference>
<dbReference type="Pfam" id="PF22422">
    <property type="entry name" value="MGH1-like_GH"/>
    <property type="match status" value="1"/>
</dbReference>
<dbReference type="InterPro" id="IPR032856">
    <property type="entry name" value="GDE_N_bis"/>
</dbReference>
<dbReference type="InterPro" id="IPR054491">
    <property type="entry name" value="MGH1-like_GH"/>
</dbReference>
<evidence type="ECO:0000313" key="3">
    <source>
        <dbReference type="EMBL" id="MFC5987885.1"/>
    </source>
</evidence>
<dbReference type="PANTHER" id="PTHR34987">
    <property type="entry name" value="C, PUTATIVE (AFU_ORTHOLOGUE AFUA_3G02880)-RELATED"/>
    <property type="match status" value="1"/>
</dbReference>